<organism evidence="6 7">
    <name type="scientific">Amphibalanus amphitrite</name>
    <name type="common">Striped barnacle</name>
    <name type="synonym">Balanus amphitrite</name>
    <dbReference type="NCBI Taxonomy" id="1232801"/>
    <lineage>
        <taxon>Eukaryota</taxon>
        <taxon>Metazoa</taxon>
        <taxon>Ecdysozoa</taxon>
        <taxon>Arthropoda</taxon>
        <taxon>Crustacea</taxon>
        <taxon>Multicrustacea</taxon>
        <taxon>Cirripedia</taxon>
        <taxon>Thoracica</taxon>
        <taxon>Thoracicalcarea</taxon>
        <taxon>Balanomorpha</taxon>
        <taxon>Balanoidea</taxon>
        <taxon>Balanidae</taxon>
        <taxon>Amphibalaninae</taxon>
        <taxon>Amphibalanus</taxon>
    </lineage>
</organism>
<dbReference type="GO" id="GO:0005730">
    <property type="term" value="C:nucleolus"/>
    <property type="evidence" value="ECO:0007669"/>
    <property type="project" value="UniProtKB-SubCell"/>
</dbReference>
<dbReference type="PRINTS" id="PR02029">
    <property type="entry name" value="ACTREGSIRT1"/>
</dbReference>
<evidence type="ECO:0000313" key="6">
    <source>
        <dbReference type="EMBL" id="KAF0309310.1"/>
    </source>
</evidence>
<sequence length="105" mass="12340">MTSEKTITGAPLTVKGKKYKSALDEYNKQKPKDNTKDAIKFLNLLSSKKTSTKVVEQVSEYQQRRSVKKVKQEQQKKKQKEAKSCFSEEDFARFEREYFVGPRRR</sequence>
<keyword evidence="7" id="KW-1185">Reference proteome</keyword>
<reference evidence="6 7" key="1">
    <citation type="submission" date="2019-07" db="EMBL/GenBank/DDBJ databases">
        <title>Draft genome assembly of a fouling barnacle, Amphibalanus amphitrite (Darwin, 1854): The first reference genome for Thecostraca.</title>
        <authorList>
            <person name="Kim W."/>
        </authorList>
    </citation>
    <scope>NUCLEOTIDE SEQUENCE [LARGE SCALE GENOMIC DNA]</scope>
    <source>
        <strain evidence="6">SNU_AA5</strain>
        <tissue evidence="6">Soma without cirri and trophi</tissue>
    </source>
</reference>
<proteinExistence type="inferred from homology"/>
<dbReference type="PANTHER" id="PTHR31454">
    <property type="entry name" value="ACTIVE REGULATOR OF SIRT1"/>
    <property type="match status" value="1"/>
</dbReference>
<evidence type="ECO:0000256" key="5">
    <source>
        <dbReference type="ARBA" id="ARBA00032748"/>
    </source>
</evidence>
<dbReference type="GO" id="GO:0019899">
    <property type="term" value="F:enzyme binding"/>
    <property type="evidence" value="ECO:0007669"/>
    <property type="project" value="TreeGrafter"/>
</dbReference>
<evidence type="ECO:0000256" key="2">
    <source>
        <dbReference type="ARBA" id="ARBA00007318"/>
    </source>
</evidence>
<dbReference type="Proteomes" id="UP000440578">
    <property type="component" value="Unassembled WGS sequence"/>
</dbReference>
<name>A0A6A4WZW9_AMPAM</name>
<dbReference type="InterPro" id="IPR023262">
    <property type="entry name" value="AROS"/>
</dbReference>
<dbReference type="EMBL" id="VIIS01000415">
    <property type="protein sequence ID" value="KAF0309310.1"/>
    <property type="molecule type" value="Genomic_DNA"/>
</dbReference>
<dbReference type="PANTHER" id="PTHR31454:SF2">
    <property type="entry name" value="ACTIVE REGULATOR OF SIRT1"/>
    <property type="match status" value="1"/>
</dbReference>
<evidence type="ECO:0000256" key="4">
    <source>
        <dbReference type="ARBA" id="ARBA00023242"/>
    </source>
</evidence>
<keyword evidence="4" id="KW-0539">Nucleus</keyword>
<comment type="similarity">
    <text evidence="2">Belongs to the AROS family.</text>
</comment>
<gene>
    <name evidence="6" type="primary">rps19bp1</name>
    <name evidence="6" type="ORF">FJT64_019559</name>
</gene>
<dbReference type="AlphaFoldDB" id="A0A6A4WZW9"/>
<evidence type="ECO:0000256" key="3">
    <source>
        <dbReference type="ARBA" id="ARBA00016855"/>
    </source>
</evidence>
<evidence type="ECO:0000256" key="1">
    <source>
        <dbReference type="ARBA" id="ARBA00004604"/>
    </source>
</evidence>
<dbReference type="Pfam" id="PF15684">
    <property type="entry name" value="AROS"/>
    <property type="match status" value="1"/>
</dbReference>
<protein>
    <recommendedName>
        <fullName evidence="3">Active regulator of SIRT1</fullName>
    </recommendedName>
    <alternativeName>
        <fullName evidence="5">40S ribosomal protein S19-binding protein 1</fullName>
    </alternativeName>
</protein>
<comment type="subcellular location">
    <subcellularLocation>
        <location evidence="1">Nucleus</location>
        <location evidence="1">Nucleolus</location>
    </subcellularLocation>
</comment>
<accession>A0A6A4WZW9</accession>
<evidence type="ECO:0000313" key="7">
    <source>
        <dbReference type="Proteomes" id="UP000440578"/>
    </source>
</evidence>
<comment type="caution">
    <text evidence="6">The sequence shown here is derived from an EMBL/GenBank/DDBJ whole genome shotgun (WGS) entry which is preliminary data.</text>
</comment>